<accession>A0ABZ2RRX2</accession>
<proteinExistence type="predicted"/>
<name>A0ABZ2RRX2_9BACT</name>
<evidence type="ECO:0000313" key="1">
    <source>
        <dbReference type="EMBL" id="WXL28826.1"/>
    </source>
</evidence>
<dbReference type="RefSeq" id="WP_338822375.1">
    <property type="nucleotide sequence ID" value="NZ_CP148067.1"/>
</dbReference>
<dbReference type="EMBL" id="CP148067">
    <property type="protein sequence ID" value="WXL28826.1"/>
    <property type="molecule type" value="Genomic_DNA"/>
</dbReference>
<reference evidence="1" key="1">
    <citation type="submission" date="2024-03" db="EMBL/GenBank/DDBJ databases">
        <title>Complete genome sequence of Mycoplasma felifaucium Z921 isolated from the trachea of a cheetah.</title>
        <authorList>
            <person name="Spergser J."/>
        </authorList>
    </citation>
    <scope>NUCLEOTIDE SEQUENCE [LARGE SCALE GENOMIC DNA]</scope>
    <source>
        <strain evidence="1">Z921</strain>
    </source>
</reference>
<gene>
    <name evidence="1" type="ORF">WG617_02195</name>
</gene>
<keyword evidence="2" id="KW-1185">Reference proteome</keyword>
<evidence type="ECO:0000313" key="2">
    <source>
        <dbReference type="Proteomes" id="UP001477443"/>
    </source>
</evidence>
<sequence>MKLETIGTTAQAVYEINKEDNRDHKYILIQLDESINDKSDAYKFMTKLGIKNPKVYTRYFLDKYMYVFHMMK</sequence>
<protein>
    <submittedName>
        <fullName evidence="1">Uncharacterized protein</fullName>
    </submittedName>
</protein>
<dbReference type="Proteomes" id="UP001477443">
    <property type="component" value="Chromosome"/>
</dbReference>
<organism evidence="1 2">
    <name type="scientific">Mycoplasmopsis felifaucium</name>
    <dbReference type="NCBI Taxonomy" id="35768"/>
    <lineage>
        <taxon>Bacteria</taxon>
        <taxon>Bacillati</taxon>
        <taxon>Mycoplasmatota</taxon>
        <taxon>Mycoplasmoidales</taxon>
        <taxon>Metamycoplasmataceae</taxon>
        <taxon>Mycoplasmopsis</taxon>
    </lineage>
</organism>